<evidence type="ECO:0000313" key="1">
    <source>
        <dbReference type="EMBL" id="QIW89422.1"/>
    </source>
</evidence>
<accession>A0A6H0X5V7</accession>
<reference evidence="1" key="1">
    <citation type="submission" date="2020-03" db="EMBL/GenBank/DDBJ databases">
        <authorList>
            <person name="Shneider M.M."/>
            <person name="Evseev P.V."/>
            <person name="Korzhenkov A.A."/>
            <person name="Toschakov S.V."/>
            <person name="Vo T."/>
            <person name="Ignatov A.N."/>
            <person name="Miroshnikov K.A."/>
        </authorList>
    </citation>
    <scope>NUCLEOTIDE SEQUENCE [LARGE SCALE GENOMIC DNA]</scope>
</reference>
<organism evidence="1">
    <name type="scientific">Xanthomonas phage PPDBI</name>
    <dbReference type="NCBI Taxonomy" id="2723911"/>
    <lineage>
        <taxon>Viruses</taxon>
        <taxon>Duplodnaviria</taxon>
        <taxon>Heunggongvirae</taxon>
        <taxon>Uroviricota</taxon>
        <taxon>Caudoviricetes</taxon>
    </lineage>
</organism>
<protein>
    <submittedName>
        <fullName evidence="1">Uncharacterized protein</fullName>
    </submittedName>
</protein>
<dbReference type="EMBL" id="MT210154">
    <property type="protein sequence ID" value="QIW89422.1"/>
    <property type="molecule type" value="Genomic_DNA"/>
</dbReference>
<sequence>MEAQCTKGPWFNTSEDDSVVGEVMDQPLDSGVTMHITIYGPNAKHDARLISCAPDLVKSLKELLEMFPVKCGAKDRAQEVLNKALGVSNISTSQ</sequence>
<gene>
    <name evidence="1" type="ORF">PPDBI_00063</name>
</gene>
<name>A0A6H0X5V7_9CAUD</name>
<proteinExistence type="predicted"/>